<gene>
    <name evidence="14" type="primary">pirS</name>
</gene>
<dbReference type="GO" id="GO:0005886">
    <property type="term" value="C:plasma membrane"/>
    <property type="evidence" value="ECO:0007669"/>
    <property type="project" value="TreeGrafter"/>
</dbReference>
<comment type="subcellular location">
    <subcellularLocation>
        <location evidence="2">Membrane</location>
    </subcellularLocation>
</comment>
<accession>O68597</accession>
<keyword evidence="7 14" id="KW-0418">Kinase</keyword>
<evidence type="ECO:0000256" key="4">
    <source>
        <dbReference type="ARBA" id="ARBA00022553"/>
    </source>
</evidence>
<dbReference type="Gene3D" id="6.10.340.10">
    <property type="match status" value="1"/>
</dbReference>
<evidence type="ECO:0000256" key="3">
    <source>
        <dbReference type="ARBA" id="ARBA00012438"/>
    </source>
</evidence>
<name>O68597_PSEAI</name>
<dbReference type="SUPFAM" id="SSF47384">
    <property type="entry name" value="Homodimeric domain of signal transducing histidine kinase"/>
    <property type="match status" value="1"/>
</dbReference>
<evidence type="ECO:0000256" key="5">
    <source>
        <dbReference type="ARBA" id="ARBA00022679"/>
    </source>
</evidence>
<evidence type="ECO:0000313" key="14">
    <source>
        <dbReference type="EMBL" id="AAC06223.1"/>
    </source>
</evidence>
<dbReference type="Pfam" id="PF02518">
    <property type="entry name" value="HATPase_c"/>
    <property type="match status" value="1"/>
</dbReference>
<dbReference type="InterPro" id="IPR003661">
    <property type="entry name" value="HisK_dim/P_dom"/>
</dbReference>
<sequence>MPNRHSLFWRLALVLVAFFLLSVWLSWTWGRSAELKGYYLSAEARSALADYARRAERAWLDDGREGIDRWLAEPRQRALDWVVVLDGRLQSLGSRPLTTEEAERLTFLRGVDWPMSSRSLSRPFISLRFPEHPEQGRVVLRLPAEFVPPGLSPAKRLVTHGLVPAGLALLLGVLLYRRWIVPLGRLRAHGNALRGNDLTARTQAEISRRSDELGDLGRAFDHMAERLDEHMVLQRQLLRDLSHELRTPLARLQVAAEGTLSAQLLRERLEQEVQGMQQLVDNTLELAWMDTERPVLALEDISIPALWDLLVENARFESGWAAERFRSALPEDCVVRGNLNALAQALENLLRNAIRHSPEGGVIRLHGRREGSCWWLCLEDQGEGVAEHQLETIFRPFTRLSSARTGKGFGLGLSIARRAVVLQGGPMAEAADPARAPVPGAAFCLARRRCLYIWPGCK</sequence>
<evidence type="ECO:0000256" key="11">
    <source>
        <dbReference type="SAM" id="Phobius"/>
    </source>
</evidence>
<protein>
    <recommendedName>
        <fullName evidence="3">histidine kinase</fullName>
        <ecNumber evidence="3">2.7.13.3</ecNumber>
    </recommendedName>
</protein>
<dbReference type="EC" id="2.7.13.3" evidence="3"/>
<evidence type="ECO:0000256" key="9">
    <source>
        <dbReference type="ARBA" id="ARBA00023012"/>
    </source>
</evidence>
<keyword evidence="8 11" id="KW-1133">Transmembrane helix</keyword>
<evidence type="ECO:0000256" key="10">
    <source>
        <dbReference type="ARBA" id="ARBA00023136"/>
    </source>
</evidence>
<dbReference type="PANTHER" id="PTHR45436:SF5">
    <property type="entry name" value="SENSOR HISTIDINE KINASE TRCS"/>
    <property type="match status" value="1"/>
</dbReference>
<dbReference type="CDD" id="cd00082">
    <property type="entry name" value="HisKA"/>
    <property type="match status" value="1"/>
</dbReference>
<keyword evidence="5" id="KW-0808">Transferase</keyword>
<dbReference type="PANTHER" id="PTHR45436">
    <property type="entry name" value="SENSOR HISTIDINE KINASE YKOH"/>
    <property type="match status" value="1"/>
</dbReference>
<dbReference type="InterPro" id="IPR036890">
    <property type="entry name" value="HATPase_C_sf"/>
</dbReference>
<dbReference type="InterPro" id="IPR003660">
    <property type="entry name" value="HAMP_dom"/>
</dbReference>
<dbReference type="SMART" id="SM00388">
    <property type="entry name" value="HisKA"/>
    <property type="match status" value="1"/>
</dbReference>
<dbReference type="InterPro" id="IPR031930">
    <property type="entry name" value="HK_sensor"/>
</dbReference>
<dbReference type="InterPro" id="IPR036097">
    <property type="entry name" value="HisK_dim/P_sf"/>
</dbReference>
<dbReference type="CDD" id="cd06225">
    <property type="entry name" value="HAMP"/>
    <property type="match status" value="1"/>
</dbReference>
<dbReference type="InterPro" id="IPR050428">
    <property type="entry name" value="TCS_sensor_his_kinase"/>
</dbReference>
<feature type="domain" description="Histidine kinase" evidence="12">
    <location>
        <begin position="240"/>
        <end position="445"/>
    </location>
</feature>
<reference evidence="14" key="2">
    <citation type="submission" date="1998-03" db="EMBL/GenBank/DDBJ databases">
        <title>Genetic characterization of novel siderophore receptor genes involved in iron acquisition in Pseudomonas aeruginosa.</title>
        <authorList>
            <person name="Ochsner U.A."/>
            <person name="Vasil A.I."/>
            <person name="Johnson Z."/>
            <person name="Vasil M.L."/>
        </authorList>
    </citation>
    <scope>NUCLEOTIDE SEQUENCE</scope>
    <source>
        <strain evidence="14">PAO1</strain>
    </source>
</reference>
<reference evidence="14" key="1">
    <citation type="journal article" date="1996" name="Proc. Natl. Acad. Sci. U.S.A.">
        <title>Gene repression by the ferric uptake regulator in Pseudomonas aeruginosa: cycle selection of iron-regulated genes.</title>
        <authorList>
            <person name="Ochsner U.A."/>
            <person name="Vasil M.L."/>
        </authorList>
    </citation>
    <scope>NUCLEOTIDE SEQUENCE</scope>
    <source>
        <strain evidence="14">PAO1</strain>
    </source>
</reference>
<evidence type="ECO:0000256" key="8">
    <source>
        <dbReference type="ARBA" id="ARBA00022989"/>
    </source>
</evidence>
<dbReference type="Gene3D" id="3.30.565.10">
    <property type="entry name" value="Histidine kinase-like ATPase, C-terminal domain"/>
    <property type="match status" value="1"/>
</dbReference>
<evidence type="ECO:0000256" key="2">
    <source>
        <dbReference type="ARBA" id="ARBA00004370"/>
    </source>
</evidence>
<dbReference type="InterPro" id="IPR004358">
    <property type="entry name" value="Sig_transdc_His_kin-like_C"/>
</dbReference>
<organism evidence="14">
    <name type="scientific">Pseudomonas aeruginosa</name>
    <dbReference type="NCBI Taxonomy" id="287"/>
    <lineage>
        <taxon>Bacteria</taxon>
        <taxon>Pseudomonadati</taxon>
        <taxon>Pseudomonadota</taxon>
        <taxon>Gammaproteobacteria</taxon>
        <taxon>Pseudomonadales</taxon>
        <taxon>Pseudomonadaceae</taxon>
        <taxon>Pseudomonas</taxon>
    </lineage>
</organism>
<dbReference type="InterPro" id="IPR038428">
    <property type="entry name" value="HK_sensor_dom_sf"/>
</dbReference>
<dbReference type="Pfam" id="PF16750">
    <property type="entry name" value="HK_sensor"/>
    <property type="match status" value="1"/>
</dbReference>
<dbReference type="PROSITE" id="PS50885">
    <property type="entry name" value="HAMP"/>
    <property type="match status" value="1"/>
</dbReference>
<dbReference type="AlphaFoldDB" id="O68597"/>
<feature type="domain" description="HAMP" evidence="13">
    <location>
        <begin position="177"/>
        <end position="232"/>
    </location>
</feature>
<keyword evidence="10 11" id="KW-0472">Membrane</keyword>
<dbReference type="EMBL" id="AF051692">
    <property type="protein sequence ID" value="AAC06223.1"/>
    <property type="molecule type" value="Genomic_DNA"/>
</dbReference>
<dbReference type="SMART" id="SM00304">
    <property type="entry name" value="HAMP"/>
    <property type="match status" value="1"/>
</dbReference>
<dbReference type="Pfam" id="PF00672">
    <property type="entry name" value="HAMP"/>
    <property type="match status" value="1"/>
</dbReference>
<dbReference type="Gene3D" id="1.10.287.130">
    <property type="match status" value="1"/>
</dbReference>
<proteinExistence type="predicted"/>
<dbReference type="InterPro" id="IPR005467">
    <property type="entry name" value="His_kinase_dom"/>
</dbReference>
<evidence type="ECO:0000256" key="7">
    <source>
        <dbReference type="ARBA" id="ARBA00022777"/>
    </source>
</evidence>
<comment type="catalytic activity">
    <reaction evidence="1">
        <text>ATP + protein L-histidine = ADP + protein N-phospho-L-histidine.</text>
        <dbReference type="EC" id="2.7.13.3"/>
    </reaction>
</comment>
<dbReference type="GO" id="GO:0000155">
    <property type="term" value="F:phosphorelay sensor kinase activity"/>
    <property type="evidence" value="ECO:0007669"/>
    <property type="project" value="InterPro"/>
</dbReference>
<dbReference type="PRINTS" id="PR00344">
    <property type="entry name" value="BCTRLSENSOR"/>
</dbReference>
<dbReference type="Gene3D" id="3.30.450.170">
    <property type="entry name" value="Two-component histidine kinase, sensor domain"/>
    <property type="match status" value="1"/>
</dbReference>
<evidence type="ECO:0000259" key="13">
    <source>
        <dbReference type="PROSITE" id="PS50885"/>
    </source>
</evidence>
<dbReference type="SMART" id="SM00387">
    <property type="entry name" value="HATPase_c"/>
    <property type="match status" value="1"/>
</dbReference>
<dbReference type="SUPFAM" id="SSF158472">
    <property type="entry name" value="HAMP domain-like"/>
    <property type="match status" value="1"/>
</dbReference>
<dbReference type="PROSITE" id="PS50109">
    <property type="entry name" value="HIS_KIN"/>
    <property type="match status" value="1"/>
</dbReference>
<evidence type="ECO:0000259" key="12">
    <source>
        <dbReference type="PROSITE" id="PS50109"/>
    </source>
</evidence>
<dbReference type="SUPFAM" id="SSF55874">
    <property type="entry name" value="ATPase domain of HSP90 chaperone/DNA topoisomerase II/histidine kinase"/>
    <property type="match status" value="1"/>
</dbReference>
<dbReference type="InterPro" id="IPR003594">
    <property type="entry name" value="HATPase_dom"/>
</dbReference>
<keyword evidence="4" id="KW-0597">Phosphoprotein</keyword>
<keyword evidence="9" id="KW-0902">Two-component regulatory system</keyword>
<evidence type="ECO:0000256" key="6">
    <source>
        <dbReference type="ARBA" id="ARBA00022692"/>
    </source>
</evidence>
<keyword evidence="6 11" id="KW-0812">Transmembrane</keyword>
<dbReference type="Pfam" id="PF00512">
    <property type="entry name" value="HisKA"/>
    <property type="match status" value="1"/>
</dbReference>
<feature type="transmembrane region" description="Helical" evidence="11">
    <location>
        <begin position="7"/>
        <end position="27"/>
    </location>
</feature>
<evidence type="ECO:0000256" key="1">
    <source>
        <dbReference type="ARBA" id="ARBA00000085"/>
    </source>
</evidence>